<evidence type="ECO:0000256" key="3">
    <source>
        <dbReference type="ARBA" id="ARBA00022723"/>
    </source>
</evidence>
<dbReference type="NCBIfam" id="TIGR02179">
    <property type="entry name" value="PorD_KorD"/>
    <property type="match status" value="1"/>
</dbReference>
<keyword evidence="3" id="KW-0479">Metal-binding</keyword>
<dbReference type="AlphaFoldDB" id="A0A1F5S7P6"/>
<protein>
    <recommendedName>
        <fullName evidence="7">4Fe-4S ferredoxin-type domain-containing protein</fullName>
    </recommendedName>
</protein>
<feature type="domain" description="4Fe-4S ferredoxin-type" evidence="7">
    <location>
        <begin position="23"/>
        <end position="52"/>
    </location>
</feature>
<dbReference type="GO" id="GO:0046872">
    <property type="term" value="F:metal ion binding"/>
    <property type="evidence" value="ECO:0007669"/>
    <property type="project" value="UniProtKB-KW"/>
</dbReference>
<dbReference type="GO" id="GO:0016625">
    <property type="term" value="F:oxidoreductase activity, acting on the aldehyde or oxo group of donors, iron-sulfur protein as acceptor"/>
    <property type="evidence" value="ECO:0007669"/>
    <property type="project" value="InterPro"/>
</dbReference>
<gene>
    <name evidence="8" type="ORF">A3D45_01570</name>
</gene>
<keyword evidence="2" id="KW-0004">4Fe-4S</keyword>
<evidence type="ECO:0000259" key="7">
    <source>
        <dbReference type="PROSITE" id="PS51379"/>
    </source>
</evidence>
<accession>A0A1F5S7P6</accession>
<comment type="cofactor">
    <cofactor evidence="1">
        <name>[4Fe-4S] cluster</name>
        <dbReference type="ChEBI" id="CHEBI:49883"/>
    </cofactor>
</comment>
<keyword evidence="6" id="KW-0411">Iron-sulfur</keyword>
<evidence type="ECO:0000313" key="8">
    <source>
        <dbReference type="EMBL" id="OGF22687.1"/>
    </source>
</evidence>
<dbReference type="Pfam" id="PF12838">
    <property type="entry name" value="Fer4_7"/>
    <property type="match status" value="1"/>
</dbReference>
<evidence type="ECO:0000256" key="2">
    <source>
        <dbReference type="ARBA" id="ARBA00022485"/>
    </source>
</evidence>
<dbReference type="PROSITE" id="PS00198">
    <property type="entry name" value="4FE4S_FER_1"/>
    <property type="match status" value="1"/>
</dbReference>
<comment type="caution">
    <text evidence="8">The sequence shown here is derived from an EMBL/GenBank/DDBJ whole genome shotgun (WGS) entry which is preliminary data.</text>
</comment>
<proteinExistence type="predicted"/>
<dbReference type="GO" id="GO:0051539">
    <property type="term" value="F:4 iron, 4 sulfur cluster binding"/>
    <property type="evidence" value="ECO:0007669"/>
    <property type="project" value="UniProtKB-KW"/>
</dbReference>
<name>A0A1F5S7P6_9BACT</name>
<dbReference type="InterPro" id="IPR011898">
    <property type="entry name" value="PorD_KorD"/>
</dbReference>
<evidence type="ECO:0000256" key="1">
    <source>
        <dbReference type="ARBA" id="ARBA00001966"/>
    </source>
</evidence>
<dbReference type="PANTHER" id="PTHR43724:SF1">
    <property type="entry name" value="PYRUVATE SYNTHASE SUBUNIT PORD"/>
    <property type="match status" value="1"/>
</dbReference>
<dbReference type="Proteomes" id="UP000176877">
    <property type="component" value="Unassembled WGS sequence"/>
</dbReference>
<evidence type="ECO:0000256" key="5">
    <source>
        <dbReference type="ARBA" id="ARBA00023004"/>
    </source>
</evidence>
<dbReference type="SUPFAM" id="SSF54862">
    <property type="entry name" value="4Fe-4S ferredoxins"/>
    <property type="match status" value="1"/>
</dbReference>
<dbReference type="InterPro" id="IPR017896">
    <property type="entry name" value="4Fe4S_Fe-S-bd"/>
</dbReference>
<organism evidence="8 9">
    <name type="scientific">Candidatus Falkowbacteria bacterium RIFCSPHIGHO2_02_FULL_42_9</name>
    <dbReference type="NCBI Taxonomy" id="1797986"/>
    <lineage>
        <taxon>Bacteria</taxon>
        <taxon>Candidatus Falkowiibacteriota</taxon>
    </lineage>
</organism>
<feature type="domain" description="4Fe-4S ferredoxin-type" evidence="7">
    <location>
        <begin position="59"/>
        <end position="88"/>
    </location>
</feature>
<dbReference type="EMBL" id="MFFT01000040">
    <property type="protein sequence ID" value="OGF22687.1"/>
    <property type="molecule type" value="Genomic_DNA"/>
</dbReference>
<evidence type="ECO:0000256" key="4">
    <source>
        <dbReference type="ARBA" id="ARBA00022737"/>
    </source>
</evidence>
<keyword evidence="5" id="KW-0408">Iron</keyword>
<keyword evidence="4" id="KW-0677">Repeat</keyword>
<evidence type="ECO:0000256" key="6">
    <source>
        <dbReference type="ARBA" id="ARBA00023014"/>
    </source>
</evidence>
<dbReference type="InterPro" id="IPR017900">
    <property type="entry name" value="4Fe4S_Fe_S_CS"/>
</dbReference>
<evidence type="ECO:0000313" key="9">
    <source>
        <dbReference type="Proteomes" id="UP000176877"/>
    </source>
</evidence>
<sequence>MKIPITVKPKTTMNNKTGSWRTLKPKFLYDKCTACGICPRVCPEGIIKQIDKINSLGKLPYDCDFNYCKGCSLCAEVCPFKAIVMELDQK</sequence>
<dbReference type="PANTHER" id="PTHR43724">
    <property type="entry name" value="PYRUVATE SYNTHASE SUBUNIT PORD"/>
    <property type="match status" value="1"/>
</dbReference>
<dbReference type="Gene3D" id="3.30.70.20">
    <property type="match status" value="2"/>
</dbReference>
<reference evidence="8 9" key="1">
    <citation type="journal article" date="2016" name="Nat. Commun.">
        <title>Thousands of microbial genomes shed light on interconnected biogeochemical processes in an aquifer system.</title>
        <authorList>
            <person name="Anantharaman K."/>
            <person name="Brown C.T."/>
            <person name="Hug L.A."/>
            <person name="Sharon I."/>
            <person name="Castelle C.J."/>
            <person name="Probst A.J."/>
            <person name="Thomas B.C."/>
            <person name="Singh A."/>
            <person name="Wilkins M.J."/>
            <person name="Karaoz U."/>
            <person name="Brodie E.L."/>
            <person name="Williams K.H."/>
            <person name="Hubbard S.S."/>
            <person name="Banfield J.F."/>
        </authorList>
    </citation>
    <scope>NUCLEOTIDE SEQUENCE [LARGE SCALE GENOMIC DNA]</scope>
</reference>
<dbReference type="PROSITE" id="PS51379">
    <property type="entry name" value="4FE4S_FER_2"/>
    <property type="match status" value="2"/>
</dbReference>